<dbReference type="Gene3D" id="2.40.40.20">
    <property type="match status" value="1"/>
</dbReference>
<dbReference type="SUPFAM" id="SSF50692">
    <property type="entry name" value="ADC-like"/>
    <property type="match status" value="1"/>
</dbReference>
<accession>A0ABV0YH40</accession>
<name>A0ABV0YH40_9TELE</name>
<sequence>MFASQGIQPVRVVFNNAKNCFLHLPSKLISNLSLQENQALELSWGNGSPVFLSWTRYRASSGPDGHNVELCRQLGEKLGLKDGEQ</sequence>
<keyword evidence="3" id="KW-1185">Reference proteome</keyword>
<evidence type="ECO:0000313" key="3">
    <source>
        <dbReference type="Proteomes" id="UP001469553"/>
    </source>
</evidence>
<dbReference type="EMBL" id="JAHRIP010031488">
    <property type="protein sequence ID" value="MEQ2293032.1"/>
    <property type="molecule type" value="Genomic_DNA"/>
</dbReference>
<evidence type="ECO:0000313" key="2">
    <source>
        <dbReference type="EMBL" id="MEQ2293032.1"/>
    </source>
</evidence>
<dbReference type="InterPro" id="IPR009010">
    <property type="entry name" value="Asp_de-COase-like_dom_sf"/>
</dbReference>
<dbReference type="InterPro" id="IPR015343">
    <property type="entry name" value="PEX1-N-lobe"/>
</dbReference>
<feature type="domain" description="Peroxisomal ATPase PEX1 N-terminal N-lobe" evidence="1">
    <location>
        <begin position="10"/>
        <end position="85"/>
    </location>
</feature>
<gene>
    <name evidence="2" type="ORF">AMECASPLE_029044</name>
</gene>
<reference evidence="2 3" key="1">
    <citation type="submission" date="2021-06" db="EMBL/GenBank/DDBJ databases">
        <authorList>
            <person name="Palmer J.M."/>
        </authorList>
    </citation>
    <scope>NUCLEOTIDE SEQUENCE [LARGE SCALE GENOMIC DNA]</scope>
    <source>
        <strain evidence="2 3">AS_MEX2019</strain>
        <tissue evidence="2">Muscle</tissue>
    </source>
</reference>
<proteinExistence type="predicted"/>
<dbReference type="Pfam" id="PF09263">
    <property type="entry name" value="PEX-2N"/>
    <property type="match status" value="1"/>
</dbReference>
<dbReference type="Proteomes" id="UP001469553">
    <property type="component" value="Unassembled WGS sequence"/>
</dbReference>
<organism evidence="2 3">
    <name type="scientific">Ameca splendens</name>
    <dbReference type="NCBI Taxonomy" id="208324"/>
    <lineage>
        <taxon>Eukaryota</taxon>
        <taxon>Metazoa</taxon>
        <taxon>Chordata</taxon>
        <taxon>Craniata</taxon>
        <taxon>Vertebrata</taxon>
        <taxon>Euteleostomi</taxon>
        <taxon>Actinopterygii</taxon>
        <taxon>Neopterygii</taxon>
        <taxon>Teleostei</taxon>
        <taxon>Neoteleostei</taxon>
        <taxon>Acanthomorphata</taxon>
        <taxon>Ovalentaria</taxon>
        <taxon>Atherinomorphae</taxon>
        <taxon>Cyprinodontiformes</taxon>
        <taxon>Goodeidae</taxon>
        <taxon>Ameca</taxon>
    </lineage>
</organism>
<feature type="non-terminal residue" evidence="2">
    <location>
        <position position="85"/>
    </location>
</feature>
<evidence type="ECO:0000259" key="1">
    <source>
        <dbReference type="Pfam" id="PF09263"/>
    </source>
</evidence>
<protein>
    <recommendedName>
        <fullName evidence="1">Peroxisomal ATPase PEX1 N-terminal N-lobe domain-containing protein</fullName>
    </recommendedName>
</protein>
<comment type="caution">
    <text evidence="2">The sequence shown here is derived from an EMBL/GenBank/DDBJ whole genome shotgun (WGS) entry which is preliminary data.</text>
</comment>